<keyword evidence="4" id="KW-1185">Reference proteome</keyword>
<dbReference type="InterPro" id="IPR007349">
    <property type="entry name" value="DUF418"/>
</dbReference>
<dbReference type="PANTHER" id="PTHR30590:SF3">
    <property type="entry name" value="HYPOTHETICAL MEMBRANE SPANNING PROTEIN"/>
    <property type="match status" value="1"/>
</dbReference>
<dbReference type="Proteomes" id="UP001223586">
    <property type="component" value="Unassembled WGS sequence"/>
</dbReference>
<feature type="transmembrane region" description="Helical" evidence="1">
    <location>
        <begin position="237"/>
        <end position="264"/>
    </location>
</feature>
<sequence length="361" mass="41191">MKSQPITKKDRIISLDMIRGLALFGILFINVPAYLVLIESSPEPDLTGINGVIKLLIVILIEKKFFSIFSFLFGVGAYIFMSRAEQKGDRYLLRFFRRMLILLLFGVIHVFIWFGDILFVYAIFGLLLIPFYNRKQKTILSFAVILTVLSWLSMGVNMIYFKQGMDAPQWMQFFSGDQNTIFAMFLFGMYAGKSGIIKNIANNAGILKKIQVITFLLFMSFTAIITWLSLIPQTDQVSLFTSAVVGMGAVPMTFFYLTTLFLLLQKSVVQKFLSPIGFVGQMAFTNYLCQDSIGRFILNQAGIEVVSPHHTIIVAIVIFVIQLIFSVIWLKVFKFRYGPLEYVWRTLTYGKLTRKKTNISA</sequence>
<evidence type="ECO:0000256" key="1">
    <source>
        <dbReference type="SAM" id="Phobius"/>
    </source>
</evidence>
<dbReference type="EMBL" id="JAUSTT010000006">
    <property type="protein sequence ID" value="MDQ0175444.1"/>
    <property type="molecule type" value="Genomic_DNA"/>
</dbReference>
<feature type="transmembrane region" description="Helical" evidence="1">
    <location>
        <begin position="140"/>
        <end position="161"/>
    </location>
</feature>
<feature type="transmembrane region" description="Helical" evidence="1">
    <location>
        <begin position="21"/>
        <end position="38"/>
    </location>
</feature>
<keyword evidence="1" id="KW-0472">Membrane</keyword>
<feature type="transmembrane region" description="Helical" evidence="1">
    <location>
        <begin position="181"/>
        <end position="200"/>
    </location>
</feature>
<keyword evidence="1" id="KW-0812">Transmembrane</keyword>
<feature type="transmembrane region" description="Helical" evidence="1">
    <location>
        <begin position="65"/>
        <end position="83"/>
    </location>
</feature>
<name>A0ABT9WQQ8_9BACI</name>
<keyword evidence="1" id="KW-1133">Transmembrane helix</keyword>
<proteinExistence type="predicted"/>
<evidence type="ECO:0000313" key="4">
    <source>
        <dbReference type="Proteomes" id="UP001223586"/>
    </source>
</evidence>
<feature type="transmembrane region" description="Helical" evidence="1">
    <location>
        <begin position="95"/>
        <end position="112"/>
    </location>
</feature>
<protein>
    <recommendedName>
        <fullName evidence="2">DUF418 domain-containing protein</fullName>
    </recommendedName>
</protein>
<reference evidence="3 4" key="1">
    <citation type="submission" date="2023-07" db="EMBL/GenBank/DDBJ databases">
        <title>Genomic Encyclopedia of Type Strains, Phase IV (KMG-IV): sequencing the most valuable type-strain genomes for metagenomic binning, comparative biology and taxonomic classification.</title>
        <authorList>
            <person name="Goeker M."/>
        </authorList>
    </citation>
    <scope>NUCLEOTIDE SEQUENCE [LARGE SCALE GENOMIC DNA]</scope>
    <source>
        <strain evidence="3 4">DSM 23837</strain>
    </source>
</reference>
<feature type="transmembrane region" description="Helical" evidence="1">
    <location>
        <begin position="212"/>
        <end position="231"/>
    </location>
</feature>
<organism evidence="3 4">
    <name type="scientific">Bacillus chungangensis</name>
    <dbReference type="NCBI Taxonomy" id="587633"/>
    <lineage>
        <taxon>Bacteria</taxon>
        <taxon>Bacillati</taxon>
        <taxon>Bacillota</taxon>
        <taxon>Bacilli</taxon>
        <taxon>Bacillales</taxon>
        <taxon>Bacillaceae</taxon>
        <taxon>Bacillus</taxon>
    </lineage>
</organism>
<feature type="domain" description="DUF418" evidence="2">
    <location>
        <begin position="191"/>
        <end position="351"/>
    </location>
</feature>
<dbReference type="RefSeq" id="WP_307227773.1">
    <property type="nucleotide sequence ID" value="NZ_JAUSTT010000006.1"/>
</dbReference>
<dbReference type="PANTHER" id="PTHR30590">
    <property type="entry name" value="INNER MEMBRANE PROTEIN"/>
    <property type="match status" value="1"/>
</dbReference>
<dbReference type="Pfam" id="PF04235">
    <property type="entry name" value="DUF418"/>
    <property type="match status" value="1"/>
</dbReference>
<dbReference type="InterPro" id="IPR052529">
    <property type="entry name" value="Bact_Transport_Assoc"/>
</dbReference>
<evidence type="ECO:0000259" key="2">
    <source>
        <dbReference type="Pfam" id="PF04235"/>
    </source>
</evidence>
<feature type="transmembrane region" description="Helical" evidence="1">
    <location>
        <begin position="310"/>
        <end position="330"/>
    </location>
</feature>
<comment type="caution">
    <text evidence="3">The sequence shown here is derived from an EMBL/GenBank/DDBJ whole genome shotgun (WGS) entry which is preliminary data.</text>
</comment>
<evidence type="ECO:0000313" key="3">
    <source>
        <dbReference type="EMBL" id="MDQ0175444.1"/>
    </source>
</evidence>
<accession>A0ABT9WQQ8</accession>
<gene>
    <name evidence="3" type="ORF">J2S08_001278</name>
</gene>